<dbReference type="InterPro" id="IPR036409">
    <property type="entry name" value="Aldolase_II/adducin_N_sf"/>
</dbReference>
<dbReference type="SUPFAM" id="SSF53639">
    <property type="entry name" value="AraD/HMP-PK domain-like"/>
    <property type="match status" value="1"/>
</dbReference>
<dbReference type="SUPFAM" id="SSF54928">
    <property type="entry name" value="RNA-binding domain, RBD"/>
    <property type="match status" value="1"/>
</dbReference>
<feature type="compositionally biased region" description="Basic residues" evidence="2">
    <location>
        <begin position="104"/>
        <end position="117"/>
    </location>
</feature>
<dbReference type="Pfam" id="PF00596">
    <property type="entry name" value="Aldolase_II"/>
    <property type="match status" value="1"/>
</dbReference>
<dbReference type="EMBL" id="LWCA01000146">
    <property type="protein sequence ID" value="OAF70456.1"/>
    <property type="molecule type" value="Genomic_DNA"/>
</dbReference>
<protein>
    <submittedName>
        <fullName evidence="4">Adducin-like protein 70</fullName>
    </submittedName>
</protein>
<feature type="domain" description="Class II aldolase/adducin N-terminal" evidence="3">
    <location>
        <begin position="302"/>
        <end position="490"/>
    </location>
</feature>
<gene>
    <name evidence="4" type="ORF">A3Q56_01783</name>
</gene>
<evidence type="ECO:0000256" key="2">
    <source>
        <dbReference type="SAM" id="MobiDB-lite"/>
    </source>
</evidence>
<dbReference type="GO" id="GO:0014069">
    <property type="term" value="C:postsynaptic density"/>
    <property type="evidence" value="ECO:0007669"/>
    <property type="project" value="TreeGrafter"/>
</dbReference>
<dbReference type="InterPro" id="IPR012677">
    <property type="entry name" value="Nucleotide-bd_a/b_plait_sf"/>
</dbReference>
<dbReference type="PANTHER" id="PTHR10672">
    <property type="entry name" value="ADDUCIN"/>
    <property type="match status" value="1"/>
</dbReference>
<feature type="compositionally biased region" description="Basic residues" evidence="2">
    <location>
        <begin position="857"/>
        <end position="877"/>
    </location>
</feature>
<dbReference type="Gene3D" id="3.30.70.330">
    <property type="match status" value="2"/>
</dbReference>
<proteinExistence type="inferred from homology"/>
<dbReference type="OrthoDB" id="3238794at2759"/>
<dbReference type="Proteomes" id="UP000078046">
    <property type="component" value="Unassembled WGS sequence"/>
</dbReference>
<dbReference type="InterPro" id="IPR051017">
    <property type="entry name" value="Aldolase-II_Adducin_sf"/>
</dbReference>
<organism evidence="4 5">
    <name type="scientific">Intoshia linei</name>
    <dbReference type="NCBI Taxonomy" id="1819745"/>
    <lineage>
        <taxon>Eukaryota</taxon>
        <taxon>Metazoa</taxon>
        <taxon>Spiralia</taxon>
        <taxon>Lophotrochozoa</taxon>
        <taxon>Mesozoa</taxon>
        <taxon>Orthonectida</taxon>
        <taxon>Rhopaluridae</taxon>
        <taxon>Intoshia</taxon>
    </lineage>
</organism>
<feature type="region of interest" description="Disordered" evidence="2">
    <location>
        <begin position="809"/>
        <end position="877"/>
    </location>
</feature>
<dbReference type="InterPro" id="IPR035979">
    <property type="entry name" value="RBD_domain_sf"/>
</dbReference>
<dbReference type="InterPro" id="IPR001303">
    <property type="entry name" value="Aldolase_II/adducin_N"/>
</dbReference>
<accession>A0A177B868</accession>
<reference evidence="4 5" key="1">
    <citation type="submission" date="2016-04" db="EMBL/GenBank/DDBJ databases">
        <title>The genome of Intoshia linei affirms orthonectids as highly simplified spiralians.</title>
        <authorList>
            <person name="Mikhailov K.V."/>
            <person name="Slusarev G.S."/>
            <person name="Nikitin M.A."/>
            <person name="Logacheva M.D."/>
            <person name="Penin A."/>
            <person name="Aleoshin V."/>
            <person name="Panchin Y.V."/>
        </authorList>
    </citation>
    <scope>NUCLEOTIDE SEQUENCE [LARGE SCALE GENOMIC DNA]</scope>
    <source>
        <strain evidence="4">Intl2013</strain>
        <tissue evidence="4">Whole animal</tissue>
    </source>
</reference>
<feature type="region of interest" description="Disordered" evidence="2">
    <location>
        <begin position="100"/>
        <end position="123"/>
    </location>
</feature>
<keyword evidence="5" id="KW-1185">Reference proteome</keyword>
<comment type="similarity">
    <text evidence="1">Belongs to the aldolase class II family. Adducin subfamily.</text>
</comment>
<dbReference type="Gene3D" id="3.40.225.10">
    <property type="entry name" value="Class II aldolase/adducin N-terminal domain"/>
    <property type="match status" value="1"/>
</dbReference>
<dbReference type="InterPro" id="IPR000504">
    <property type="entry name" value="RRM_dom"/>
</dbReference>
<dbReference type="GO" id="GO:0051015">
    <property type="term" value="F:actin filament binding"/>
    <property type="evidence" value="ECO:0007669"/>
    <property type="project" value="TreeGrafter"/>
</dbReference>
<dbReference type="GO" id="GO:0003723">
    <property type="term" value="F:RNA binding"/>
    <property type="evidence" value="ECO:0007669"/>
    <property type="project" value="InterPro"/>
</dbReference>
<dbReference type="GO" id="GO:0005856">
    <property type="term" value="C:cytoskeleton"/>
    <property type="evidence" value="ECO:0007669"/>
    <property type="project" value="TreeGrafter"/>
</dbReference>
<dbReference type="AlphaFoldDB" id="A0A177B868"/>
<comment type="caution">
    <text evidence="4">The sequence shown here is derived from an EMBL/GenBank/DDBJ whole genome shotgun (WGS) entry which is preliminary data.</text>
</comment>
<evidence type="ECO:0000259" key="3">
    <source>
        <dbReference type="SMART" id="SM01007"/>
    </source>
</evidence>
<dbReference type="SMART" id="SM01007">
    <property type="entry name" value="Aldolase_II"/>
    <property type="match status" value="1"/>
</dbReference>
<dbReference type="Pfam" id="PF00076">
    <property type="entry name" value="RRM_1"/>
    <property type="match status" value="1"/>
</dbReference>
<dbReference type="PANTHER" id="PTHR10672:SF3">
    <property type="entry name" value="PROTEIN HU-LI TAI SHAO"/>
    <property type="match status" value="1"/>
</dbReference>
<sequence>MSVTKNSGIETTSQTKLKDRSVMVQNITKSKKPANVILDVKEMLSRQRVSSFLSNQQFCNEMKQLVSQQFELQSNGNNILPTGRKSDTFESYINQTSFKFPQEKRKKKKEKRKKKKEKMYQSASTEHKPFNLEGCNSLYVDDLSSVRLVSHANGTRSGNYANINFMDKNCALKAMHNLNYETLKKKSMRIMWSFRDPSIRKNGVGNIFIKNLDKIVDQKTLFQTFSHFGPIMSCKQFGPCYTAMIRLNGTRLTKDTKPVEVMEFIPRSKRILEDLIMYDKKIIYDVRPMENEFTKFEKITRAKLASVYRLLYLYGWNSDIDSHATARINFEKEEFLIRSSNEFCHSVSAKSLFKINRQGKVVDESNSNTGLNHLAIEDNSFFLHSIFYSCRPDIKCVIHVRTDETLLISALKCGLKPLCRYACVVNISYVDSLLTVLDKEQESLDRFNQQIGSNTNACFIKNDGLLVFASSIEKTFYILKRLMVACQVQVKALPFDKISSNLKLIDQTTADNIAIHDFGTSDYVYKNLTDGMVNVKGGSNVFNDTYVELINSNLENADANGSNVSSLFNVNCINECLVNRKLRISKFDFEFESLMKRLDDLGYRTGYPYIMRTNYASNQNKSICDVSIPPASISFNESVDKSIIKDKNNYIKRNWMASPNAYDKIKKKTAIPGHSAQWTKTDEETTVVQVPNDKPNQFAPQGKNPEEFLEMHNNIKNNYYTENVNSGPESKIMHTTKISQNQDYSTIGSVSRGLIQSKYRDNPEVYTNTVYKNPFNEQLDKDLDFYKLDISESNKKDSLKANDVFISNEENNNKSNHTYEEVGNVKSSSVRTEPRKSINFENNITNETKQKHNSEKPKKKRFRTPSFMKRKRQEKPI</sequence>
<evidence type="ECO:0000313" key="4">
    <source>
        <dbReference type="EMBL" id="OAF70456.1"/>
    </source>
</evidence>
<evidence type="ECO:0000256" key="1">
    <source>
        <dbReference type="ARBA" id="ARBA00006274"/>
    </source>
</evidence>
<name>A0A177B868_9BILA</name>
<dbReference type="GO" id="GO:0005886">
    <property type="term" value="C:plasma membrane"/>
    <property type="evidence" value="ECO:0007669"/>
    <property type="project" value="UniProtKB-SubCell"/>
</dbReference>
<evidence type="ECO:0000313" key="5">
    <source>
        <dbReference type="Proteomes" id="UP000078046"/>
    </source>
</evidence>